<protein>
    <submittedName>
        <fullName evidence="1">Uncharacterized protein</fullName>
    </submittedName>
</protein>
<organism evidence="1">
    <name type="scientific">Mycobacterium triplex</name>
    <dbReference type="NCBI Taxonomy" id="47839"/>
    <lineage>
        <taxon>Bacteria</taxon>
        <taxon>Bacillati</taxon>
        <taxon>Actinomycetota</taxon>
        <taxon>Actinomycetes</taxon>
        <taxon>Mycobacteriales</taxon>
        <taxon>Mycobacteriaceae</taxon>
        <taxon>Mycobacterium</taxon>
        <taxon>Mycobacterium simiae complex</taxon>
    </lineage>
</organism>
<reference evidence="1" key="1">
    <citation type="journal article" date="2014" name="Genome Announc.">
        <title>Draft Genome Sequence of Mycobacterium triplex DSM 44626.</title>
        <authorList>
            <person name="Sassi M."/>
            <person name="Croce O."/>
            <person name="Robert C."/>
            <person name="Raoult D."/>
            <person name="Drancourt M."/>
        </authorList>
    </citation>
    <scope>NUCLEOTIDE SEQUENCE [LARGE SCALE GENOMIC DNA]</scope>
    <source>
        <strain evidence="1">DSM 44626</strain>
    </source>
</reference>
<proteinExistence type="predicted"/>
<sequence>MTLVIEGPSAAQFVDELADLAEELDPGFWRISRSSSQF</sequence>
<accession>A0A024K614</accession>
<dbReference type="EMBL" id="HG964447">
    <property type="protein sequence ID" value="CDO91234.1"/>
    <property type="molecule type" value="Genomic_DNA"/>
</dbReference>
<evidence type="ECO:0000313" key="1">
    <source>
        <dbReference type="EMBL" id="CDO91234.1"/>
    </source>
</evidence>
<reference evidence="1" key="2">
    <citation type="submission" date="2014-04" db="EMBL/GenBank/DDBJ databases">
        <authorList>
            <person name="Xu Y.W."/>
            <person name="Yang Q."/>
        </authorList>
    </citation>
    <scope>NUCLEOTIDE SEQUENCE</scope>
    <source>
        <strain evidence="1">DSM 44626</strain>
    </source>
</reference>
<dbReference type="eggNOG" id="ENOG5032MT6">
    <property type="taxonomic scope" value="Bacteria"/>
</dbReference>
<dbReference type="STRING" id="47839.BN973_05641"/>
<dbReference type="HOGENOM" id="CLU_3330489_0_0_11"/>
<gene>
    <name evidence="1" type="ORF">BN973_05641</name>
</gene>
<dbReference type="Proteomes" id="UP000028880">
    <property type="component" value="Unassembled WGS sequence"/>
</dbReference>
<name>A0A024K614_9MYCO</name>
<dbReference type="AlphaFoldDB" id="A0A024K614"/>